<dbReference type="InterPro" id="IPR029000">
    <property type="entry name" value="Cyclophilin-like_dom_sf"/>
</dbReference>
<proteinExistence type="predicted"/>
<keyword evidence="2" id="KW-0812">Transmembrane</keyword>
<evidence type="ECO:0000256" key="1">
    <source>
        <dbReference type="ARBA" id="ARBA00002388"/>
    </source>
</evidence>
<dbReference type="PANTHER" id="PTHR45625:SF3">
    <property type="entry name" value="PEPTIDYL-PROLYL CIS-TRANS ISOMERASE B-RELATED"/>
    <property type="match status" value="1"/>
</dbReference>
<dbReference type="Pfam" id="PF00160">
    <property type="entry name" value="Pro_isomerase"/>
    <property type="match status" value="1"/>
</dbReference>
<comment type="function">
    <text evidence="1">PPIases accelerate the folding of proteins. It catalyzes the cis-trans isomerization of proline imidic peptide bonds in oligopeptides.</text>
</comment>
<evidence type="ECO:0000256" key="2">
    <source>
        <dbReference type="SAM" id="Phobius"/>
    </source>
</evidence>
<dbReference type="PROSITE" id="PS50072">
    <property type="entry name" value="CSA_PPIASE_2"/>
    <property type="match status" value="1"/>
</dbReference>
<feature type="domain" description="PPIase cyclophilin-type" evidence="3">
    <location>
        <begin position="121"/>
        <end position="277"/>
    </location>
</feature>
<dbReference type="CDD" id="cd00317">
    <property type="entry name" value="cyclophilin"/>
    <property type="match status" value="1"/>
</dbReference>
<evidence type="ECO:0000313" key="4">
    <source>
        <dbReference type="EMBL" id="MEJ4099979.1"/>
    </source>
</evidence>
<accession>A0ABU8NY99</accession>
<evidence type="ECO:0000313" key="5">
    <source>
        <dbReference type="Proteomes" id="UP001359781"/>
    </source>
</evidence>
<dbReference type="Gene3D" id="2.40.100.10">
    <property type="entry name" value="Cyclophilin-like"/>
    <property type="match status" value="1"/>
</dbReference>
<protein>
    <submittedName>
        <fullName evidence="4">Peptidylprolyl isomerase</fullName>
        <ecNumber evidence="4">5.2.1.8</ecNumber>
    </submittedName>
</protein>
<reference evidence="4 5" key="1">
    <citation type="submission" date="2024-02" db="EMBL/GenBank/DDBJ databases">
        <title>Whole genome sequencing and characterization of Corynebacterium isolated from the ocular surface of dry eye disease sufferers.</title>
        <authorList>
            <person name="Naqvi M."/>
        </authorList>
    </citation>
    <scope>NUCLEOTIDE SEQUENCE [LARGE SCALE GENOMIC DNA]</scope>
    <source>
        <strain evidence="4 5">PCRF</strain>
    </source>
</reference>
<keyword evidence="2" id="KW-0472">Membrane</keyword>
<dbReference type="RefSeq" id="WP_337890395.1">
    <property type="nucleotide sequence ID" value="NZ_JBAHVI010000006.1"/>
</dbReference>
<dbReference type="InterPro" id="IPR044666">
    <property type="entry name" value="Cyclophilin_A-like"/>
</dbReference>
<name>A0ABU8NY99_9CORY</name>
<dbReference type="SUPFAM" id="SSF50891">
    <property type="entry name" value="Cyclophilin-like"/>
    <property type="match status" value="1"/>
</dbReference>
<dbReference type="PANTHER" id="PTHR45625">
    <property type="entry name" value="PEPTIDYL-PROLYL CIS-TRANS ISOMERASE-RELATED"/>
    <property type="match status" value="1"/>
</dbReference>
<comment type="caution">
    <text evidence="4">The sequence shown here is derived from an EMBL/GenBank/DDBJ whole genome shotgun (WGS) entry which is preliminary data.</text>
</comment>
<keyword evidence="5" id="KW-1185">Reference proteome</keyword>
<dbReference type="EC" id="5.2.1.8" evidence="4"/>
<gene>
    <name evidence="4" type="ORF">V5S96_06375</name>
</gene>
<keyword evidence="2" id="KW-1133">Transmembrane helix</keyword>
<feature type="transmembrane region" description="Helical" evidence="2">
    <location>
        <begin position="29"/>
        <end position="51"/>
    </location>
</feature>
<dbReference type="Proteomes" id="UP001359781">
    <property type="component" value="Unassembled WGS sequence"/>
</dbReference>
<keyword evidence="4" id="KW-0413">Isomerase</keyword>
<dbReference type="GO" id="GO:0003755">
    <property type="term" value="F:peptidyl-prolyl cis-trans isomerase activity"/>
    <property type="evidence" value="ECO:0007669"/>
    <property type="project" value="UniProtKB-EC"/>
</dbReference>
<organism evidence="4 5">
    <name type="scientific">Corynebacterium mastitidis</name>
    <dbReference type="NCBI Taxonomy" id="161890"/>
    <lineage>
        <taxon>Bacteria</taxon>
        <taxon>Bacillati</taxon>
        <taxon>Actinomycetota</taxon>
        <taxon>Actinomycetes</taxon>
        <taxon>Mycobacteriales</taxon>
        <taxon>Corynebacteriaceae</taxon>
        <taxon>Corynebacterium</taxon>
    </lineage>
</organism>
<dbReference type="InterPro" id="IPR002130">
    <property type="entry name" value="Cyclophilin-type_PPIase_dom"/>
</dbReference>
<evidence type="ECO:0000259" key="3">
    <source>
        <dbReference type="PROSITE" id="PS50072"/>
    </source>
</evidence>
<sequence length="278" mass="29373">MNNEQRGQEALQQLDRALRGRDRAEKTKPLMVVLMAAVAILVIVGGIVYAATRDGGDTAAEGSGETSNEMPTPEVLAMSRETPLGDTVTCEYPDAGEAAKKVSKPQTKDVPATGTATVTLNTNQGEIGMKLDRSVSPCTVNAIAHMAKEKYYDDTVCHRMTSEGIYVLQCGDPSGTGTGGPGFSFANEYPTDSPEGEELQVVYPRGSLAMANSGPDTNGSQFFLNYEDSPLQPNYTYFGEIDDKGMATLDAIAEKGIQGGALDGAPAEEVRITSATVS</sequence>
<dbReference type="EMBL" id="JBAHVJ010000006">
    <property type="protein sequence ID" value="MEJ4099979.1"/>
    <property type="molecule type" value="Genomic_DNA"/>
</dbReference>